<dbReference type="Proteomes" id="UP001152888">
    <property type="component" value="Unassembled WGS sequence"/>
</dbReference>
<feature type="compositionally biased region" description="Low complexity" evidence="1">
    <location>
        <begin position="188"/>
        <end position="217"/>
    </location>
</feature>
<feature type="region of interest" description="Disordered" evidence="1">
    <location>
        <begin position="1041"/>
        <end position="1089"/>
    </location>
</feature>
<feature type="compositionally biased region" description="Basic and acidic residues" evidence="1">
    <location>
        <begin position="132"/>
        <end position="148"/>
    </location>
</feature>
<evidence type="ECO:0000313" key="3">
    <source>
        <dbReference type="Proteomes" id="UP001152888"/>
    </source>
</evidence>
<feature type="compositionally biased region" description="Polar residues" evidence="1">
    <location>
        <begin position="486"/>
        <end position="513"/>
    </location>
</feature>
<feature type="compositionally biased region" description="Polar residues" evidence="1">
    <location>
        <begin position="740"/>
        <end position="756"/>
    </location>
</feature>
<feature type="compositionally biased region" description="Pro residues" evidence="1">
    <location>
        <begin position="218"/>
        <end position="255"/>
    </location>
</feature>
<feature type="compositionally biased region" description="Basic and acidic residues" evidence="1">
    <location>
        <begin position="1418"/>
        <end position="1428"/>
    </location>
</feature>
<feature type="compositionally biased region" description="Acidic residues" evidence="1">
    <location>
        <begin position="525"/>
        <end position="534"/>
    </location>
</feature>
<feature type="compositionally biased region" description="Low complexity" evidence="1">
    <location>
        <begin position="256"/>
        <end position="272"/>
    </location>
</feature>
<comment type="caution">
    <text evidence="2">The sequence shown here is derived from an EMBL/GenBank/DDBJ whole genome shotgun (WGS) entry which is preliminary data.</text>
</comment>
<feature type="region of interest" description="Disordered" evidence="1">
    <location>
        <begin position="711"/>
        <end position="767"/>
    </location>
</feature>
<feature type="region of interest" description="Disordered" evidence="1">
    <location>
        <begin position="1"/>
        <end position="457"/>
    </location>
</feature>
<feature type="region of interest" description="Disordered" evidence="1">
    <location>
        <begin position="1560"/>
        <end position="1594"/>
    </location>
</feature>
<feature type="compositionally biased region" description="Polar residues" evidence="1">
    <location>
        <begin position="842"/>
        <end position="858"/>
    </location>
</feature>
<accession>A0A9P0LI22</accession>
<feature type="compositionally biased region" description="Polar residues" evidence="1">
    <location>
        <begin position="403"/>
        <end position="416"/>
    </location>
</feature>
<feature type="compositionally biased region" description="Acidic residues" evidence="1">
    <location>
        <begin position="876"/>
        <end position="886"/>
    </location>
</feature>
<feature type="compositionally biased region" description="Basic and acidic residues" evidence="1">
    <location>
        <begin position="29"/>
        <end position="42"/>
    </location>
</feature>
<feature type="compositionally biased region" description="Basic and acidic residues" evidence="1">
    <location>
        <begin position="1560"/>
        <end position="1573"/>
    </location>
</feature>
<dbReference type="EMBL" id="CAKOFQ010007258">
    <property type="protein sequence ID" value="CAH1996392.1"/>
    <property type="molecule type" value="Genomic_DNA"/>
</dbReference>
<feature type="compositionally biased region" description="Low complexity" evidence="1">
    <location>
        <begin position="1577"/>
        <end position="1594"/>
    </location>
</feature>
<feature type="compositionally biased region" description="Low complexity" evidence="1">
    <location>
        <begin position="417"/>
        <end position="434"/>
    </location>
</feature>
<feature type="compositionally biased region" description="Polar residues" evidence="1">
    <location>
        <begin position="1752"/>
        <end position="1761"/>
    </location>
</feature>
<feature type="compositionally biased region" description="Basic and acidic residues" evidence="1">
    <location>
        <begin position="1041"/>
        <end position="1058"/>
    </location>
</feature>
<feature type="compositionally biased region" description="Acidic residues" evidence="1">
    <location>
        <begin position="1408"/>
        <end position="1417"/>
    </location>
</feature>
<feature type="region of interest" description="Disordered" evidence="1">
    <location>
        <begin position="621"/>
        <end position="647"/>
    </location>
</feature>
<feature type="compositionally biased region" description="Low complexity" evidence="1">
    <location>
        <begin position="371"/>
        <end position="401"/>
    </location>
</feature>
<feature type="region of interest" description="Disordered" evidence="1">
    <location>
        <begin position="1741"/>
        <end position="1761"/>
    </location>
</feature>
<keyword evidence="3" id="KW-1185">Reference proteome</keyword>
<feature type="compositionally biased region" description="Low complexity" evidence="1">
    <location>
        <begin position="727"/>
        <end position="739"/>
    </location>
</feature>
<feature type="compositionally biased region" description="Polar residues" evidence="1">
    <location>
        <begin position="1"/>
        <end position="11"/>
    </location>
</feature>
<feature type="region of interest" description="Disordered" evidence="1">
    <location>
        <begin position="842"/>
        <end position="894"/>
    </location>
</feature>
<name>A0A9P0LI22_ACAOB</name>
<evidence type="ECO:0000313" key="2">
    <source>
        <dbReference type="EMBL" id="CAH1996392.1"/>
    </source>
</evidence>
<feature type="compositionally biased region" description="Pro residues" evidence="1">
    <location>
        <begin position="100"/>
        <end position="119"/>
    </location>
</feature>
<feature type="compositionally biased region" description="Polar residues" evidence="1">
    <location>
        <begin position="59"/>
        <end position="69"/>
    </location>
</feature>
<organism evidence="2 3">
    <name type="scientific">Acanthoscelides obtectus</name>
    <name type="common">Bean weevil</name>
    <name type="synonym">Bruchus obtectus</name>
    <dbReference type="NCBI Taxonomy" id="200917"/>
    <lineage>
        <taxon>Eukaryota</taxon>
        <taxon>Metazoa</taxon>
        <taxon>Ecdysozoa</taxon>
        <taxon>Arthropoda</taxon>
        <taxon>Hexapoda</taxon>
        <taxon>Insecta</taxon>
        <taxon>Pterygota</taxon>
        <taxon>Neoptera</taxon>
        <taxon>Endopterygota</taxon>
        <taxon>Coleoptera</taxon>
        <taxon>Polyphaga</taxon>
        <taxon>Cucujiformia</taxon>
        <taxon>Chrysomeloidea</taxon>
        <taxon>Chrysomelidae</taxon>
        <taxon>Bruchinae</taxon>
        <taxon>Bruchini</taxon>
        <taxon>Acanthoscelides</taxon>
    </lineage>
</organism>
<feature type="region of interest" description="Disordered" evidence="1">
    <location>
        <begin position="481"/>
        <end position="550"/>
    </location>
</feature>
<feature type="compositionally biased region" description="Basic and acidic residues" evidence="1">
    <location>
        <begin position="1069"/>
        <end position="1078"/>
    </location>
</feature>
<proteinExistence type="predicted"/>
<dbReference type="OrthoDB" id="6107953at2759"/>
<feature type="compositionally biased region" description="Polar residues" evidence="1">
    <location>
        <begin position="297"/>
        <end position="308"/>
    </location>
</feature>
<feature type="region of interest" description="Disordered" evidence="1">
    <location>
        <begin position="1489"/>
        <end position="1508"/>
    </location>
</feature>
<protein>
    <submittedName>
        <fullName evidence="2">Uncharacterized protein</fullName>
    </submittedName>
</protein>
<feature type="compositionally biased region" description="Polar residues" evidence="1">
    <location>
        <begin position="713"/>
        <end position="726"/>
    </location>
</feature>
<reference evidence="2" key="1">
    <citation type="submission" date="2022-03" db="EMBL/GenBank/DDBJ databases">
        <authorList>
            <person name="Sayadi A."/>
        </authorList>
    </citation>
    <scope>NUCLEOTIDE SEQUENCE</scope>
</reference>
<feature type="region of interest" description="Disordered" evidence="1">
    <location>
        <begin position="1392"/>
        <end position="1428"/>
    </location>
</feature>
<evidence type="ECO:0000256" key="1">
    <source>
        <dbReference type="SAM" id="MobiDB-lite"/>
    </source>
</evidence>
<sequence>MDPPTCVQNAMMTKDKKPFTYTPGGIDLSEVRSPRMARRIERNANLGGVGDVSRPAAPSQPQDYSNLPPSTLAAMRPQPQVQVFPSGPPPPAPMKGRGGPVPPPPPMNIPPPPPPPTCPLPTQKVKTFDNQVLERPDMTKIIPDEPMKLLRKTGGPQPRKSVVDQMFEEAQRGIAPKSPPAAVQHGSPQFEQPQQRYQQGPPSPPQHQYQPPQQQYQPPSPPQHQYQPPSPPHYQQPRQPQPSPQPQQYQPPSPPQYQQQRQPPQSPPQQISPAPPQKQPQPLRFQKPEIPLIERQSPAQAEPKTSTAHIGPLHVAPANQKKVVSPPTPPERNLDSPNMQTPPLREAPRPWQTKKMQEDLPPWAKRDNGESQQTPSPQAQQTQQSPQQPAQQRWPASRPAQEPQPQYSQPKQMHTSQPYNQQQFNQQPFNNQQPVGVRIEIRTRPGMQCQDDQEERKTNAVYVTQPVILQHPGGRVIPVKVEGSNGARTPNTPGERSLNRQQSWGANNPTQSHAFKIIQKITNTDGDDDDEDAPVTEHPPRYTQQFQQPADQMRRMKINDGNHIASKFNQELHFHDEENPRYRGGHIPSKIFKILEESVPQGGQSQNSRGPVVRTIPIKIEDDDSPTPYVHPSQQAPVPEPKKYTGSAIPSRSFKILQAMTAPENASVDDQNEDASYEQWGYDPYYYPYPPSPLPYWQDYFHACCHHDPPSGFSRSQRRTLTPGRQTPSTEKSTPTPSTGRNTPTPGRQTPITGRQTPTPRLHPPLPLWGYVPPPPYAYPHSLSPYEESGEENTQMSSHDLSLYGYYDAYRHYQYYGVPPMYHPPPQYQYPFGKSHAEDVFEQSSTHENNTEQSTSKPKLTPTLCVKEQVINNADFETEDSDTESEDDRKQFGTLRSIKSVQNINVYYEKQDSNDDEEDTDVSEKEYYVEECSETTDDDVEDSIVEDEGPHQLSVIYEESERTDSRLRTVSVLSDSNTIADIKSDDEDVSKKAASPRLPLKITVQVSEEEEDSKTILVEDGIVTSFGNEIHASFTVKAPTRYEVHNRNDEDQDMKNPTEEDGTTNEVSSTKDEGKQSDESEDWWGILGTEEDIPPRRSIICSSSTEIVQAEEEMQTGACVKDSNEITENSENSSETCSRDVNEDLIGTGETTLRIVLRRQCKEETKRSEIEDICIETAVESKRRSIYQEFEDDEEQIETESPGKLIEMESFVEKLERMQKESGLWKTFSKKEDVVRNVNDVPEEMESDINAIEANNEGEKEINECQGSSEEEGFDQDHMKNDLEPQNTPAVELEKDNVNCQDTVESESEEVDFWSTIKKDEDDFGSRFRLTERCSAGYREYSSSMSTVVNDEEIQNKLNIQTYGEEIINQEETSSQDIRDDVKMNLSQDMGVEEDNDEKTNSMNANDGSDESSDNEEVFSKNKDENSPMTIKERIEALRDSIKQRQTKATEEEIKDSVKDKLSVLEVNNQYCSNNRTLSTKSSVKSFEEYSEEEDLDSGVTSDMSRHISDTEEFPELKKLTKYQRAATHSRLFKLLQDECDNETSEEVVVVDKFSKLSVRNRETTEEGSRRDQLTLPLSKSPNSSHPSSGICSPTSVNDKLVNELVQSLLKHKKGQMFKNLPKDKLYAAATKILQEEMDIDNIDDADSFMSPLKSSTGYSTAVQTPQEFGSNYDEYKQYYESWNNVRESCGYDIIPSKAFKLLQEHANANRTGTIAGLLAKCPRVLSSKNIHKLMKLLENPEASPPNLESPLDSNEVTSAS</sequence>
<gene>
    <name evidence="2" type="ORF">ACAOBT_LOCUS23183</name>
</gene>